<sequence>MLLFRYRRESIIVIKTKYLSISFGNKMGLKPIDMAVCTNYDCINPTTTNNRKSISELQNILGIKT</sequence>
<protein>
    <submittedName>
        <fullName evidence="1">Putative ovule protein</fullName>
    </submittedName>
</protein>
<organism evidence="1">
    <name type="scientific">Solanum chacoense</name>
    <name type="common">Chaco potato</name>
    <dbReference type="NCBI Taxonomy" id="4108"/>
    <lineage>
        <taxon>Eukaryota</taxon>
        <taxon>Viridiplantae</taxon>
        <taxon>Streptophyta</taxon>
        <taxon>Embryophyta</taxon>
        <taxon>Tracheophyta</taxon>
        <taxon>Spermatophyta</taxon>
        <taxon>Magnoliopsida</taxon>
        <taxon>eudicotyledons</taxon>
        <taxon>Gunneridae</taxon>
        <taxon>Pentapetalae</taxon>
        <taxon>asterids</taxon>
        <taxon>lamiids</taxon>
        <taxon>Solanales</taxon>
        <taxon>Solanaceae</taxon>
        <taxon>Solanoideae</taxon>
        <taxon>Solaneae</taxon>
        <taxon>Solanum</taxon>
    </lineage>
</organism>
<evidence type="ECO:0000313" key="1">
    <source>
        <dbReference type="EMBL" id="JAP22678.1"/>
    </source>
</evidence>
<dbReference type="AlphaFoldDB" id="A0A0V0HST4"/>
<proteinExistence type="predicted"/>
<dbReference type="EMBL" id="GEDG01016307">
    <property type="protein sequence ID" value="JAP22678.1"/>
    <property type="molecule type" value="Transcribed_RNA"/>
</dbReference>
<name>A0A0V0HST4_SOLCH</name>
<reference evidence="1" key="1">
    <citation type="submission" date="2015-12" db="EMBL/GenBank/DDBJ databases">
        <title>Gene expression during late stages of embryo sac development: a critical building block for successful pollen-pistil interactions.</title>
        <authorList>
            <person name="Liu Y."/>
            <person name="Joly V."/>
            <person name="Sabar M."/>
            <person name="Matton D.P."/>
        </authorList>
    </citation>
    <scope>NUCLEOTIDE SEQUENCE</scope>
</reference>
<accession>A0A0V0HST4</accession>